<evidence type="ECO:0000313" key="4">
    <source>
        <dbReference type="Proteomes" id="UP000240572"/>
    </source>
</evidence>
<dbReference type="Gene3D" id="2.160.20.10">
    <property type="entry name" value="Single-stranded right-handed beta-helix, Pectin lyase-like"/>
    <property type="match status" value="1"/>
</dbReference>
<dbReference type="Pfam" id="PF18962">
    <property type="entry name" value="Por_Secre_tail"/>
    <property type="match status" value="1"/>
</dbReference>
<feature type="chain" id="PRO_5015108978" evidence="1">
    <location>
        <begin position="25"/>
        <end position="783"/>
    </location>
</feature>
<gene>
    <name evidence="3" type="ORF">B0I18_11251</name>
</gene>
<dbReference type="RefSeq" id="WP_181358576.1">
    <property type="nucleotide sequence ID" value="NZ_PYGD01000012.1"/>
</dbReference>
<name>A0A2P8CWD2_9BACT</name>
<comment type="caution">
    <text evidence="3">The sequence shown here is derived from an EMBL/GenBank/DDBJ whole genome shotgun (WGS) entry which is preliminary data.</text>
</comment>
<feature type="domain" description="Secretion system C-terminal sorting" evidence="2">
    <location>
        <begin position="711"/>
        <end position="780"/>
    </location>
</feature>
<dbReference type="Proteomes" id="UP000240572">
    <property type="component" value="Unassembled WGS sequence"/>
</dbReference>
<dbReference type="InterPro" id="IPR006626">
    <property type="entry name" value="PbH1"/>
</dbReference>
<evidence type="ECO:0000256" key="1">
    <source>
        <dbReference type="SAM" id="SignalP"/>
    </source>
</evidence>
<feature type="signal peptide" evidence="1">
    <location>
        <begin position="1"/>
        <end position="24"/>
    </location>
</feature>
<sequence length="783" mass="84576">MFQSNPIKNLITAALLAVSLPATATIYINTNTTWNTSFALTDKVEIQPGATLTISGANTVITCSPGVYIKVLSNPSNQTTPAGGRLVINDATLTGTAGNNGWEGIYTVGKKTLSQQDTRMSKTTLNNALIEKCIYGVRNWDFQADFGAFSTGGGIVQISNSRFHNNTFSVYLHSYENFSKTTPTIKLADYSFINKSRFYFDNTTDIPTGGTAPCINMHHVEGVKVQGNTFYRDPNFMWGGHTAVYLESSGAVIQPYCNDNIIVFGQECTNVTPNTVSNFVRGIYAPNQGEVHAITIDRTQINNTYTGIYITGYQNTKILRNTINLAPANSSGITLEGCSGFRVEQNVIQGSSTTSNNGTYGITVKNSGESYNEIYKNQITNVSYALQANDNNRSTISPANGLMFLCNTMTNAIGDAYDITVTGGTASLTSGIAYMQAGFNGNPLTAGNTFSSFSTSTGAHNLNNAGNGILYYTDPATPATTPAYHNVTLMNGGSNTCPTKIIPPGSAVTTLQQLSAFKAELEATIDGKVNSGEDYSVNLAQYAYLVREMLDRHLSASNGEDVEIHPAEMISLLGSAKYLYDFKVMKAGIEAQQGSFDEAMATLEAIPDEFELNELQQSRLQHVKDMIAVQQGLEEAGNSWSDMDPALRDKVYTIAADDDFIAREMARYYLLAYEDAVYQPDLRTVSDAVVATPVGTARGTAKVPVWNGMQVYPNPASDRLLIRIPGNETAVAVVTDLAGRILLQPILTGGLNQLDIRSLKPGLYFVAVSGPCGKTTNYKIVKE</sequence>
<dbReference type="InterPro" id="IPR012334">
    <property type="entry name" value="Pectin_lyas_fold"/>
</dbReference>
<dbReference type="SMART" id="SM00710">
    <property type="entry name" value="PbH1"/>
    <property type="match status" value="5"/>
</dbReference>
<dbReference type="SUPFAM" id="SSF51126">
    <property type="entry name" value="Pectin lyase-like"/>
    <property type="match status" value="2"/>
</dbReference>
<dbReference type="AlphaFoldDB" id="A0A2P8CWD2"/>
<proteinExistence type="predicted"/>
<protein>
    <submittedName>
        <fullName evidence="3">Putative secreted protein (Por secretion system target)</fullName>
    </submittedName>
</protein>
<keyword evidence="4" id="KW-1185">Reference proteome</keyword>
<evidence type="ECO:0000259" key="2">
    <source>
        <dbReference type="Pfam" id="PF18962"/>
    </source>
</evidence>
<dbReference type="InterPro" id="IPR011050">
    <property type="entry name" value="Pectin_lyase_fold/virulence"/>
</dbReference>
<keyword evidence="1" id="KW-0732">Signal</keyword>
<organism evidence="3 4">
    <name type="scientific">Taibaiella chishuiensis</name>
    <dbReference type="NCBI Taxonomy" id="1434707"/>
    <lineage>
        <taxon>Bacteria</taxon>
        <taxon>Pseudomonadati</taxon>
        <taxon>Bacteroidota</taxon>
        <taxon>Chitinophagia</taxon>
        <taxon>Chitinophagales</taxon>
        <taxon>Chitinophagaceae</taxon>
        <taxon>Taibaiella</taxon>
    </lineage>
</organism>
<dbReference type="EMBL" id="PYGD01000012">
    <property type="protein sequence ID" value="PSK89250.1"/>
    <property type="molecule type" value="Genomic_DNA"/>
</dbReference>
<evidence type="ECO:0000313" key="3">
    <source>
        <dbReference type="EMBL" id="PSK89250.1"/>
    </source>
</evidence>
<accession>A0A2P8CWD2</accession>
<dbReference type="InterPro" id="IPR026444">
    <property type="entry name" value="Secre_tail"/>
</dbReference>
<dbReference type="NCBIfam" id="TIGR04183">
    <property type="entry name" value="Por_Secre_tail"/>
    <property type="match status" value="1"/>
</dbReference>
<reference evidence="3 4" key="1">
    <citation type="submission" date="2018-03" db="EMBL/GenBank/DDBJ databases">
        <title>Genomic Encyclopedia of Type Strains, Phase III (KMG-III): the genomes of soil and plant-associated and newly described type strains.</title>
        <authorList>
            <person name="Whitman W."/>
        </authorList>
    </citation>
    <scope>NUCLEOTIDE SEQUENCE [LARGE SCALE GENOMIC DNA]</scope>
    <source>
        <strain evidence="3 4">CGMCC 1.12700</strain>
    </source>
</reference>